<name>A0A7C9HNN4_9MICO</name>
<dbReference type="InterPro" id="IPR011010">
    <property type="entry name" value="DNA_brk_join_enz"/>
</dbReference>
<accession>A0A7C9HNN4</accession>
<keyword evidence="3" id="KW-1185">Reference proteome</keyword>
<keyword evidence="1" id="KW-0233">DNA recombination</keyword>
<dbReference type="GO" id="GO:0015074">
    <property type="term" value="P:DNA integration"/>
    <property type="evidence" value="ECO:0007669"/>
    <property type="project" value="InterPro"/>
</dbReference>
<dbReference type="AlphaFoldDB" id="A0A7C9HNN4"/>
<proteinExistence type="predicted"/>
<protein>
    <submittedName>
        <fullName evidence="2">Tyrosine-type recombinase/integrase</fullName>
    </submittedName>
</protein>
<sequence>MAPSSRTSITRSTTSLRRTVSRNGLAAEGVRGVTTRAGSGLKPSSRVPHVGAARVGGGAARASLLISNSSRVNCGVNADWEAVLPVQHPQQHDRAALLWPARRCGGHGASRGALDYSLPFSRDSQYRKHYLPALAKLGIPAVRWHDLRRFYASACAAASIPIERAAKYMGHADIATMYKHHLHLFADSHTDDMDRLEAVATRPALVRIG</sequence>
<dbReference type="SUPFAM" id="SSF56349">
    <property type="entry name" value="DNA breaking-rejoining enzymes"/>
    <property type="match status" value="1"/>
</dbReference>
<evidence type="ECO:0000313" key="2">
    <source>
        <dbReference type="EMBL" id="MUN08642.1"/>
    </source>
</evidence>
<dbReference type="GO" id="GO:0003677">
    <property type="term" value="F:DNA binding"/>
    <property type="evidence" value="ECO:0007669"/>
    <property type="project" value="InterPro"/>
</dbReference>
<dbReference type="OrthoDB" id="1822491at2"/>
<dbReference type="InterPro" id="IPR013762">
    <property type="entry name" value="Integrase-like_cat_sf"/>
</dbReference>
<comment type="caution">
    <text evidence="2">The sequence shown here is derived from an EMBL/GenBank/DDBJ whole genome shotgun (WGS) entry which is preliminary data.</text>
</comment>
<dbReference type="Gene3D" id="1.10.443.10">
    <property type="entry name" value="Intergrase catalytic core"/>
    <property type="match status" value="1"/>
</dbReference>
<evidence type="ECO:0000256" key="1">
    <source>
        <dbReference type="ARBA" id="ARBA00023172"/>
    </source>
</evidence>
<organism evidence="2 3">
    <name type="scientific">Agromyces luteolus</name>
    <dbReference type="NCBI Taxonomy" id="88373"/>
    <lineage>
        <taxon>Bacteria</taxon>
        <taxon>Bacillati</taxon>
        <taxon>Actinomycetota</taxon>
        <taxon>Actinomycetes</taxon>
        <taxon>Micrococcales</taxon>
        <taxon>Microbacteriaceae</taxon>
        <taxon>Agromyces</taxon>
    </lineage>
</organism>
<evidence type="ECO:0000313" key="3">
    <source>
        <dbReference type="Proteomes" id="UP000480122"/>
    </source>
</evidence>
<dbReference type="GO" id="GO:0006310">
    <property type="term" value="P:DNA recombination"/>
    <property type="evidence" value="ECO:0007669"/>
    <property type="project" value="UniProtKB-KW"/>
</dbReference>
<gene>
    <name evidence="2" type="ORF">GLX25_16155</name>
</gene>
<reference evidence="2 3" key="1">
    <citation type="submission" date="2019-11" db="EMBL/GenBank/DDBJ databases">
        <title>Agromyces kandeliae sp. nov., isolated from mangrove soil.</title>
        <authorList>
            <person name="Wang R."/>
        </authorList>
    </citation>
    <scope>NUCLEOTIDE SEQUENCE [LARGE SCALE GENOMIC DNA]</scope>
    <source>
        <strain evidence="2 3">JCM 11431</strain>
    </source>
</reference>
<dbReference type="EMBL" id="WODA01000025">
    <property type="protein sequence ID" value="MUN08642.1"/>
    <property type="molecule type" value="Genomic_DNA"/>
</dbReference>
<dbReference type="Proteomes" id="UP000480122">
    <property type="component" value="Unassembled WGS sequence"/>
</dbReference>